<evidence type="ECO:0000313" key="6">
    <source>
        <dbReference type="Proteomes" id="UP001596105"/>
    </source>
</evidence>
<dbReference type="PROSITE" id="PS50110">
    <property type="entry name" value="RESPONSE_REGULATORY"/>
    <property type="match status" value="1"/>
</dbReference>
<dbReference type="Gene3D" id="3.40.50.2300">
    <property type="match status" value="1"/>
</dbReference>
<evidence type="ECO:0000313" key="5">
    <source>
        <dbReference type="EMBL" id="MFC5469087.1"/>
    </source>
</evidence>
<dbReference type="RefSeq" id="WP_209748791.1">
    <property type="nucleotide sequence ID" value="NZ_JBHSMH010000025.1"/>
</dbReference>
<accession>A0ABW0LW61</accession>
<dbReference type="SUPFAM" id="SSF52172">
    <property type="entry name" value="CheY-like"/>
    <property type="match status" value="1"/>
</dbReference>
<dbReference type="EMBL" id="JBHSMH010000025">
    <property type="protein sequence ID" value="MFC5469087.1"/>
    <property type="molecule type" value="Genomic_DNA"/>
</dbReference>
<dbReference type="Proteomes" id="UP001596105">
    <property type="component" value="Unassembled WGS sequence"/>
</dbReference>
<proteinExistence type="predicted"/>
<sequence>MAVQTIKAIVVDDEDNARNLVPIIVDWHSLGYEFVGEATSGSEALELIEAVRPDVVFTDINMPFMDGLELSRLIKIRHPLVKIVIITAHPEFEYAKKSLQIGVQSFILKPLEAEEVERVALEIKQNLHEEATRWNEYQQLQEQLKENAVH</sequence>
<keyword evidence="1" id="KW-0963">Cytoplasm</keyword>
<feature type="modified residue" description="4-aspartylphosphate" evidence="3">
    <location>
        <position position="59"/>
    </location>
</feature>
<dbReference type="CDD" id="cd17536">
    <property type="entry name" value="REC_YesN-like"/>
    <property type="match status" value="1"/>
</dbReference>
<feature type="domain" description="Response regulatory" evidence="4">
    <location>
        <begin position="7"/>
        <end position="124"/>
    </location>
</feature>
<reference evidence="6" key="1">
    <citation type="journal article" date="2019" name="Int. J. Syst. Evol. Microbiol.">
        <title>The Global Catalogue of Microorganisms (GCM) 10K type strain sequencing project: providing services to taxonomists for standard genome sequencing and annotation.</title>
        <authorList>
            <consortium name="The Broad Institute Genomics Platform"/>
            <consortium name="The Broad Institute Genome Sequencing Center for Infectious Disease"/>
            <person name="Wu L."/>
            <person name="Ma J."/>
        </authorList>
    </citation>
    <scope>NUCLEOTIDE SEQUENCE [LARGE SCALE GENOMIC DNA]</scope>
    <source>
        <strain evidence="6">CCUG 57113</strain>
    </source>
</reference>
<dbReference type="PANTHER" id="PTHR42713">
    <property type="entry name" value="HISTIDINE KINASE-RELATED"/>
    <property type="match status" value="1"/>
</dbReference>
<organism evidence="5 6">
    <name type="scientific">Cohnella suwonensis</name>
    <dbReference type="NCBI Taxonomy" id="696072"/>
    <lineage>
        <taxon>Bacteria</taxon>
        <taxon>Bacillati</taxon>
        <taxon>Bacillota</taxon>
        <taxon>Bacilli</taxon>
        <taxon>Bacillales</taxon>
        <taxon>Paenibacillaceae</taxon>
        <taxon>Cohnella</taxon>
    </lineage>
</organism>
<evidence type="ECO:0000259" key="4">
    <source>
        <dbReference type="PROSITE" id="PS50110"/>
    </source>
</evidence>
<evidence type="ECO:0000256" key="2">
    <source>
        <dbReference type="ARBA" id="ARBA00023125"/>
    </source>
</evidence>
<comment type="caution">
    <text evidence="5">The sequence shown here is derived from an EMBL/GenBank/DDBJ whole genome shotgun (WGS) entry which is preliminary data.</text>
</comment>
<dbReference type="PANTHER" id="PTHR42713:SF3">
    <property type="entry name" value="TRANSCRIPTIONAL REGULATORY PROTEIN HPTR"/>
    <property type="match status" value="1"/>
</dbReference>
<dbReference type="InterPro" id="IPR051552">
    <property type="entry name" value="HptR"/>
</dbReference>
<protein>
    <submittedName>
        <fullName evidence="5">Response regulator</fullName>
    </submittedName>
</protein>
<keyword evidence="6" id="KW-1185">Reference proteome</keyword>
<dbReference type="SMART" id="SM00448">
    <property type="entry name" value="REC"/>
    <property type="match status" value="1"/>
</dbReference>
<dbReference type="InterPro" id="IPR011006">
    <property type="entry name" value="CheY-like_superfamily"/>
</dbReference>
<keyword evidence="2" id="KW-0238">DNA-binding</keyword>
<evidence type="ECO:0000256" key="1">
    <source>
        <dbReference type="ARBA" id="ARBA00022490"/>
    </source>
</evidence>
<dbReference type="InterPro" id="IPR001789">
    <property type="entry name" value="Sig_transdc_resp-reg_receiver"/>
</dbReference>
<dbReference type="Pfam" id="PF00072">
    <property type="entry name" value="Response_reg"/>
    <property type="match status" value="1"/>
</dbReference>
<keyword evidence="3" id="KW-0597">Phosphoprotein</keyword>
<gene>
    <name evidence="5" type="ORF">ACFPPD_10170</name>
</gene>
<name>A0ABW0LW61_9BACL</name>
<evidence type="ECO:0000256" key="3">
    <source>
        <dbReference type="PROSITE-ProRule" id="PRU00169"/>
    </source>
</evidence>